<keyword evidence="6" id="KW-0808">Transferase</keyword>
<dbReference type="Pfam" id="PF02518">
    <property type="entry name" value="HATPase_c"/>
    <property type="match status" value="1"/>
</dbReference>
<dbReference type="InterPro" id="IPR050640">
    <property type="entry name" value="Bact_2-comp_sensor_kinase"/>
</dbReference>
<evidence type="ECO:0000256" key="10">
    <source>
        <dbReference type="ARBA" id="ARBA00023012"/>
    </source>
</evidence>
<reference evidence="16" key="1">
    <citation type="submission" date="2016-10" db="EMBL/GenBank/DDBJ databases">
        <authorList>
            <person name="Varghese N."/>
            <person name="Submissions S."/>
        </authorList>
    </citation>
    <scope>NUCLEOTIDE SEQUENCE [LARGE SCALE GENOMIC DNA]</scope>
    <source>
        <strain evidence="16">CGMCC 1.10784</strain>
    </source>
</reference>
<evidence type="ECO:0000256" key="8">
    <source>
        <dbReference type="ARBA" id="ARBA00022777"/>
    </source>
</evidence>
<dbReference type="SUPFAM" id="SSF55874">
    <property type="entry name" value="ATPase domain of HSP90 chaperone/DNA topoisomerase II/histidine kinase"/>
    <property type="match status" value="1"/>
</dbReference>
<dbReference type="InterPro" id="IPR005467">
    <property type="entry name" value="His_kinase_dom"/>
</dbReference>
<keyword evidence="8 15" id="KW-0418">Kinase</keyword>
<dbReference type="Gene3D" id="3.30.565.10">
    <property type="entry name" value="Histidine kinase-like ATPase, C-terminal domain"/>
    <property type="match status" value="1"/>
</dbReference>
<dbReference type="InterPro" id="IPR010559">
    <property type="entry name" value="Sig_transdc_His_kin_internal"/>
</dbReference>
<feature type="transmembrane region" description="Helical" evidence="12">
    <location>
        <begin position="311"/>
        <end position="333"/>
    </location>
</feature>
<evidence type="ECO:0000256" key="4">
    <source>
        <dbReference type="ARBA" id="ARBA00022475"/>
    </source>
</evidence>
<dbReference type="RefSeq" id="WP_091184703.1">
    <property type="nucleotide sequence ID" value="NZ_FOMT01000002.1"/>
</dbReference>
<dbReference type="InterPro" id="IPR036890">
    <property type="entry name" value="HATPase_C_sf"/>
</dbReference>
<dbReference type="OrthoDB" id="9776552at2"/>
<evidence type="ECO:0000256" key="5">
    <source>
        <dbReference type="ARBA" id="ARBA00022553"/>
    </source>
</evidence>
<dbReference type="PANTHER" id="PTHR34220">
    <property type="entry name" value="SENSOR HISTIDINE KINASE YPDA"/>
    <property type="match status" value="1"/>
</dbReference>
<evidence type="ECO:0000259" key="13">
    <source>
        <dbReference type="PROSITE" id="PS50109"/>
    </source>
</evidence>
<evidence type="ECO:0000256" key="6">
    <source>
        <dbReference type="ARBA" id="ARBA00022679"/>
    </source>
</evidence>
<dbReference type="SMART" id="SM00387">
    <property type="entry name" value="HATPase_c"/>
    <property type="match status" value="1"/>
</dbReference>
<evidence type="ECO:0000256" key="11">
    <source>
        <dbReference type="ARBA" id="ARBA00023136"/>
    </source>
</evidence>
<evidence type="ECO:0000313" key="15">
    <source>
        <dbReference type="EMBL" id="SFE08328.1"/>
    </source>
</evidence>
<gene>
    <name evidence="15" type="ORF">SAMN05216378_2263</name>
</gene>
<evidence type="ECO:0000313" key="16">
    <source>
        <dbReference type="Proteomes" id="UP000198855"/>
    </source>
</evidence>
<keyword evidence="9" id="KW-0067">ATP-binding</keyword>
<evidence type="ECO:0000259" key="14">
    <source>
        <dbReference type="PROSITE" id="PS50885"/>
    </source>
</evidence>
<sequence>MRSFSLTSLLRQYRPRRLRTRILLAVVLLSVPPLIILGTISVNISKDTIVHNHLDNNEHNLKTASEVADLLFRNVINMHRLILANDQLREELKASAEDGGHMLDIRTANRLQNLVVRNLIDTRHIDSICLFDRGYHSVCYGSVDANAGIYEDESSRAMIGQTDWYKSTAAANGKEVFFSYNVLQSINSDTTGQSFSSVKLLRDPANFRPIGLLVINLKSTIFEQAMNDEEDSGFVVLDTGTGVTRSVYSQNPSISDLIDREDGEARVLQNLHQHGYLTVGYRNSTTDWTFLHVVKAKVLLQDSNRITTVTMLIAAIIALVAILLSLFVSGSITRPLLQLKKMMVDWSKGSGASVQVISFEEDEVGAIGETFRKISSENKQLSERLIHSQLKEKEAELRTLQAQIKPHFLYNTLDSIYWMAILQNNKDIAKMTVALSESFKISLNKGKETIPVFRELEHIEHYMTIQNLRYKSRFRYSVEVDEALMGIEILKLILQPLVENAIYHGLEPKIGEGTIRLTGRMEESTAIFTVEDDGVGMEDVRATETGYGLVNVRERIMLYYGDRSSLQVSSEPGKGTIVEIRFRPNEFREG</sequence>
<dbReference type="PROSITE" id="PS50109">
    <property type="entry name" value="HIS_KIN"/>
    <property type="match status" value="1"/>
</dbReference>
<keyword evidence="16" id="KW-1185">Reference proteome</keyword>
<proteinExistence type="predicted"/>
<keyword evidence="4" id="KW-1003">Cell membrane</keyword>
<dbReference type="Gene3D" id="6.10.340.10">
    <property type="match status" value="1"/>
</dbReference>
<dbReference type="EC" id="2.7.13.3" evidence="3"/>
<evidence type="ECO:0000256" key="2">
    <source>
        <dbReference type="ARBA" id="ARBA00004651"/>
    </source>
</evidence>
<dbReference type="GO" id="GO:0005524">
    <property type="term" value="F:ATP binding"/>
    <property type="evidence" value="ECO:0007669"/>
    <property type="project" value="UniProtKB-KW"/>
</dbReference>
<dbReference type="InterPro" id="IPR003660">
    <property type="entry name" value="HAMP_dom"/>
</dbReference>
<evidence type="ECO:0000256" key="3">
    <source>
        <dbReference type="ARBA" id="ARBA00012438"/>
    </source>
</evidence>
<organism evidence="15 16">
    <name type="scientific">Paenibacillus catalpae</name>
    <dbReference type="NCBI Taxonomy" id="1045775"/>
    <lineage>
        <taxon>Bacteria</taxon>
        <taxon>Bacillati</taxon>
        <taxon>Bacillota</taxon>
        <taxon>Bacilli</taxon>
        <taxon>Bacillales</taxon>
        <taxon>Paenibacillaceae</taxon>
        <taxon>Paenibacillus</taxon>
    </lineage>
</organism>
<name>A0A1I1XNV1_9BACL</name>
<dbReference type="Pfam" id="PF06580">
    <property type="entry name" value="His_kinase"/>
    <property type="match status" value="1"/>
</dbReference>
<keyword evidence="11 12" id="KW-0472">Membrane</keyword>
<evidence type="ECO:0000256" key="9">
    <source>
        <dbReference type="ARBA" id="ARBA00022840"/>
    </source>
</evidence>
<evidence type="ECO:0000256" key="1">
    <source>
        <dbReference type="ARBA" id="ARBA00000085"/>
    </source>
</evidence>
<protein>
    <recommendedName>
        <fullName evidence="3">histidine kinase</fullName>
        <ecNumber evidence="3">2.7.13.3</ecNumber>
    </recommendedName>
</protein>
<dbReference type="EMBL" id="FOMT01000002">
    <property type="protein sequence ID" value="SFE08328.1"/>
    <property type="molecule type" value="Genomic_DNA"/>
</dbReference>
<accession>A0A1I1XNV1</accession>
<evidence type="ECO:0000256" key="12">
    <source>
        <dbReference type="SAM" id="Phobius"/>
    </source>
</evidence>
<keyword evidence="12" id="KW-0812">Transmembrane</keyword>
<dbReference type="InterPro" id="IPR003594">
    <property type="entry name" value="HATPase_dom"/>
</dbReference>
<dbReference type="PANTHER" id="PTHR34220:SF7">
    <property type="entry name" value="SENSOR HISTIDINE KINASE YPDA"/>
    <property type="match status" value="1"/>
</dbReference>
<comment type="subcellular location">
    <subcellularLocation>
        <location evidence="2">Cell membrane</location>
        <topology evidence="2">Multi-pass membrane protein</topology>
    </subcellularLocation>
</comment>
<dbReference type="PROSITE" id="PS50885">
    <property type="entry name" value="HAMP"/>
    <property type="match status" value="1"/>
</dbReference>
<dbReference type="GO" id="GO:0005886">
    <property type="term" value="C:plasma membrane"/>
    <property type="evidence" value="ECO:0007669"/>
    <property type="project" value="UniProtKB-SubCell"/>
</dbReference>
<feature type="domain" description="HAMP" evidence="14">
    <location>
        <begin position="330"/>
        <end position="383"/>
    </location>
</feature>
<keyword evidence="7" id="KW-0547">Nucleotide-binding</keyword>
<comment type="catalytic activity">
    <reaction evidence="1">
        <text>ATP + protein L-histidine = ADP + protein N-phospho-L-histidine.</text>
        <dbReference type="EC" id="2.7.13.3"/>
    </reaction>
</comment>
<keyword evidence="5" id="KW-0597">Phosphoprotein</keyword>
<dbReference type="AlphaFoldDB" id="A0A1I1XNV1"/>
<feature type="transmembrane region" description="Helical" evidence="12">
    <location>
        <begin position="21"/>
        <end position="42"/>
    </location>
</feature>
<dbReference type="Proteomes" id="UP000198855">
    <property type="component" value="Unassembled WGS sequence"/>
</dbReference>
<dbReference type="GO" id="GO:0000155">
    <property type="term" value="F:phosphorelay sensor kinase activity"/>
    <property type="evidence" value="ECO:0007669"/>
    <property type="project" value="InterPro"/>
</dbReference>
<feature type="domain" description="Histidine kinase" evidence="13">
    <location>
        <begin position="490"/>
        <end position="586"/>
    </location>
</feature>
<evidence type="ECO:0000256" key="7">
    <source>
        <dbReference type="ARBA" id="ARBA00022741"/>
    </source>
</evidence>
<keyword evidence="12" id="KW-1133">Transmembrane helix</keyword>
<dbReference type="STRING" id="1045775.SAMN05216378_2263"/>
<keyword evidence="10" id="KW-0902">Two-component regulatory system</keyword>